<gene>
    <name evidence="1" type="ORF">CDAR_249441</name>
</gene>
<dbReference type="AlphaFoldDB" id="A0AAV4VG40"/>
<comment type="caution">
    <text evidence="1">The sequence shown here is derived from an EMBL/GenBank/DDBJ whole genome shotgun (WGS) entry which is preliminary data.</text>
</comment>
<name>A0AAV4VG40_9ARAC</name>
<proteinExistence type="predicted"/>
<evidence type="ECO:0000313" key="2">
    <source>
        <dbReference type="Proteomes" id="UP001054837"/>
    </source>
</evidence>
<protein>
    <recommendedName>
        <fullName evidence="3">Cytochrome c biogenesis B</fullName>
    </recommendedName>
</protein>
<evidence type="ECO:0000313" key="1">
    <source>
        <dbReference type="EMBL" id="GIY68614.1"/>
    </source>
</evidence>
<keyword evidence="2" id="KW-1185">Reference proteome</keyword>
<sequence>MLQDVPSTSMDIPLSPFFLDCSFGTSQPLTKIIVFYESLIPPHLKALTFSHQVHGSWSSLAYLQYRRGTPVNHRGIGTVPSALMILRSSGDHF</sequence>
<evidence type="ECO:0008006" key="3">
    <source>
        <dbReference type="Google" id="ProtNLM"/>
    </source>
</evidence>
<organism evidence="1 2">
    <name type="scientific">Caerostris darwini</name>
    <dbReference type="NCBI Taxonomy" id="1538125"/>
    <lineage>
        <taxon>Eukaryota</taxon>
        <taxon>Metazoa</taxon>
        <taxon>Ecdysozoa</taxon>
        <taxon>Arthropoda</taxon>
        <taxon>Chelicerata</taxon>
        <taxon>Arachnida</taxon>
        <taxon>Araneae</taxon>
        <taxon>Araneomorphae</taxon>
        <taxon>Entelegynae</taxon>
        <taxon>Araneoidea</taxon>
        <taxon>Araneidae</taxon>
        <taxon>Caerostris</taxon>
    </lineage>
</organism>
<reference evidence="1 2" key="1">
    <citation type="submission" date="2021-06" db="EMBL/GenBank/DDBJ databases">
        <title>Caerostris darwini draft genome.</title>
        <authorList>
            <person name="Kono N."/>
            <person name="Arakawa K."/>
        </authorList>
    </citation>
    <scope>NUCLEOTIDE SEQUENCE [LARGE SCALE GENOMIC DNA]</scope>
</reference>
<dbReference type="EMBL" id="BPLQ01012900">
    <property type="protein sequence ID" value="GIY68614.1"/>
    <property type="molecule type" value="Genomic_DNA"/>
</dbReference>
<accession>A0AAV4VG40</accession>
<dbReference type="Proteomes" id="UP001054837">
    <property type="component" value="Unassembled WGS sequence"/>
</dbReference>